<reference evidence="1" key="1">
    <citation type="journal article" date="2017" name="Front. Microbiol.">
        <title>Evolution of Anabaenopeptin Peptide Structural Variability in the Cyanobacterium Planktothrix.</title>
        <authorList>
            <person name="Entfellner E."/>
            <person name="Frei M."/>
            <person name="Christiansen G."/>
            <person name="Deng L."/>
            <person name="Blom J."/>
            <person name="Kurmayer R."/>
        </authorList>
    </citation>
    <scope>NUCLEOTIDE SEQUENCE</scope>
    <source>
        <strain evidence="1">No365</strain>
    </source>
</reference>
<organism evidence="1">
    <name type="scientific">Planktothrix agardhii No365</name>
    <dbReference type="NCBI Taxonomy" id="1964474"/>
    <lineage>
        <taxon>Bacteria</taxon>
        <taxon>Bacillati</taxon>
        <taxon>Cyanobacteriota</taxon>
        <taxon>Cyanophyceae</taxon>
        <taxon>Oscillatoriophycideae</taxon>
        <taxon>Oscillatoriales</taxon>
        <taxon>Microcoleaceae</taxon>
        <taxon>Planktothrix</taxon>
    </lineage>
</organism>
<proteinExistence type="predicted"/>
<dbReference type="AlphaFoldDB" id="A0A1U9WWU5"/>
<name>A0A1U9WWU5_PLAAG</name>
<evidence type="ECO:0000313" key="1">
    <source>
        <dbReference type="EMBL" id="AQY60728.1"/>
    </source>
</evidence>
<evidence type="ECO:0008006" key="2">
    <source>
        <dbReference type="Google" id="ProtNLM"/>
    </source>
</evidence>
<gene>
    <name evidence="1" type="primary">N365_4224</name>
</gene>
<accession>A0A1U9WWU5</accession>
<sequence length="374" mass="44557">MTLAESWTNQWRFQLENDYPNSSQDKRESIINWLLGEHFTSLDSLPTNQQERIKLGLNFRYQILQQRYLDTPPEKAYRNLMQRLGSLMILRQKVRLWVSTSRDRQRQVVDVLQEVVQEMLNSDRYLQQQIQWISQCTNDRQLSNALLFTTLEEYCLRPIRNQPLLVYRFVNYLRRSQRGGLTQVPAGEWIKQLSDEILSDETDDTISLLDNQAISQYEDDQYFQTQQNQRLKVQAEFEDYLIKNVDSKAAEWLRLYLQGLSQEAIAQKLNLPIKQIYRLREKVSYHAIKNFTLKQNPELVTSWLGTSLSEHRLGLNSEQWEQFWQSLNDNQRQIIERLKAGETLETIAETLNLKLTQIQQEWTTIYLMAQDIRN</sequence>
<dbReference type="InterPro" id="IPR048033">
    <property type="entry name" value="HetZ-rel_2"/>
</dbReference>
<dbReference type="EMBL" id="KU665240">
    <property type="protein sequence ID" value="AQY60728.1"/>
    <property type="molecule type" value="Genomic_DNA"/>
</dbReference>
<dbReference type="NCBIfam" id="NF037965">
    <property type="entry name" value="HetZ_rel_2"/>
    <property type="match status" value="1"/>
</dbReference>
<protein>
    <recommendedName>
        <fullName evidence="2">HetZ-related protein 2</fullName>
    </recommendedName>
</protein>